<accession>A0AA48P7N1</accession>
<proteinExistence type="predicted"/>
<reference evidence="1" key="2">
    <citation type="submission" date="2023-01" db="EMBL/GenBank/DDBJ databases">
        <authorList>
            <person name="Rosani U."/>
            <person name="Delmont T.O."/>
            <person name="Gaia M."/>
            <person name="Krupovic M."/>
        </authorList>
    </citation>
    <scope>NUCLEOTIDE SEQUENCE</scope>
    <source>
        <strain evidence="1">MalacoHV4/Med/2018 155</strain>
    </source>
</reference>
<reference evidence="1" key="1">
    <citation type="journal article" date="2023" name="Front. Mar. Sci.">
        <title>Tracing the invertebrate herpesviruses in the global sequence datasets.</title>
        <authorList>
            <person name="Rosani U."/>
            <person name="Gaia M."/>
            <person name="Delmont T.O."/>
            <person name="Krupovic M."/>
        </authorList>
    </citation>
    <scope>NUCLEOTIDE SEQUENCE</scope>
    <source>
        <strain evidence="1">MalacoHV4/Med/2018 155</strain>
    </source>
</reference>
<evidence type="ECO:0000313" key="1">
    <source>
        <dbReference type="EMBL" id="DBA11638.1"/>
    </source>
</evidence>
<dbReference type="EMBL" id="BK063070">
    <property type="protein sequence ID" value="DBA11638.1"/>
    <property type="molecule type" value="Genomic_DNA"/>
</dbReference>
<protein>
    <submittedName>
        <fullName evidence="1">ORF24</fullName>
    </submittedName>
</protein>
<organism evidence="1">
    <name type="scientific">Malaco herpesvirus 4</name>
    <dbReference type="NCBI Taxonomy" id="3031800"/>
    <lineage>
        <taxon>Viruses</taxon>
        <taxon>Duplodnaviria</taxon>
        <taxon>Heunggongvirae</taxon>
        <taxon>Peploviricota</taxon>
        <taxon>Herviviricetes</taxon>
        <taxon>Herpesvirales</taxon>
        <taxon>Malacoherpesviridae</taxon>
    </lineage>
</organism>
<sequence length="109" mass="12133">MSSLSASFPLWNDKNMRAKPAGSLRVNIALTTKMDDMSAALSDSGVTLKTNSAYVSVGIVQEQTYGLEHVRVGMEPFIHQRRKKGVLNMAQRRKYYECGVRCSLPPPDK</sequence>
<name>A0AA48P7N1_9VIRU</name>